<evidence type="ECO:0000256" key="1">
    <source>
        <dbReference type="ARBA" id="ARBA00004651"/>
    </source>
</evidence>
<feature type="transmembrane region" description="Helical" evidence="7">
    <location>
        <begin position="110"/>
        <end position="130"/>
    </location>
</feature>
<dbReference type="GO" id="GO:0005886">
    <property type="term" value="C:plasma membrane"/>
    <property type="evidence" value="ECO:0007669"/>
    <property type="project" value="UniProtKB-SubCell"/>
</dbReference>
<dbReference type="PANTHER" id="PTHR33567">
    <property type="entry name" value="CHROMATE ION TRANSPORTER (EUROFUNG)"/>
    <property type="match status" value="1"/>
</dbReference>
<evidence type="ECO:0000256" key="7">
    <source>
        <dbReference type="SAM" id="Phobius"/>
    </source>
</evidence>
<evidence type="ECO:0000256" key="3">
    <source>
        <dbReference type="ARBA" id="ARBA00022475"/>
    </source>
</evidence>
<dbReference type="NCBIfam" id="TIGR00937">
    <property type="entry name" value="2A51"/>
    <property type="match status" value="1"/>
</dbReference>
<feature type="transmembrane region" description="Helical" evidence="7">
    <location>
        <begin position="196"/>
        <end position="219"/>
    </location>
</feature>
<gene>
    <name evidence="8" type="primary">chrA</name>
    <name evidence="8" type="ORF">NT6N_30930</name>
</gene>
<name>A0AAT9FQ25_9BACT</name>
<sequence length="396" mass="40972">MHRGFLECLMISLKLGLVSFGGPVAHLGYFRDTYVVQLKWLTEERYAELLSLTQFLPGPGSSQLGAAIGYERGGWGGALGAWLGFTLPSALLMILFAIGMGSIQSWFGTGWLHGLKLVAVAVVAVALLGMRQKLCPRLPEMLLATIALVALVIIPQAWIQPVVILLGGVAGILMFGKQIAREEEGMSQPKQIAGKRPWWASVAPAVLCLALLMAIPAFFPESEDAAGAGGLLHAGALVFGGGHVVLPLLETSTVDTGLVSGDAFLAGYGAAQAVPGPMFTFGGFLGASMELLGNAWAGGAVGIVAIFLPGMVLLAGALPVWNRLKHFPWARAGVRGSNAAVVGVLGAALLGMLTSGSVAGLMDAAAILILALAVYFKWLPVWAIVIVAAVGGGLMA</sequence>
<comment type="subcellular location">
    <subcellularLocation>
        <location evidence="1">Cell membrane</location>
        <topology evidence="1">Multi-pass membrane protein</topology>
    </subcellularLocation>
</comment>
<feature type="transmembrane region" description="Helical" evidence="7">
    <location>
        <begin position="79"/>
        <end position="98"/>
    </location>
</feature>
<feature type="transmembrane region" description="Helical" evidence="7">
    <location>
        <begin position="256"/>
        <end position="275"/>
    </location>
</feature>
<evidence type="ECO:0000256" key="4">
    <source>
        <dbReference type="ARBA" id="ARBA00022692"/>
    </source>
</evidence>
<dbReference type="Pfam" id="PF02417">
    <property type="entry name" value="Chromate_transp"/>
    <property type="match status" value="2"/>
</dbReference>
<dbReference type="GO" id="GO:0015109">
    <property type="term" value="F:chromate transmembrane transporter activity"/>
    <property type="evidence" value="ECO:0007669"/>
    <property type="project" value="InterPro"/>
</dbReference>
<dbReference type="PIRSF" id="PIRSF004810">
    <property type="entry name" value="ChrA"/>
    <property type="match status" value="1"/>
</dbReference>
<protein>
    <submittedName>
        <fullName evidence="8">Chromate efflux pump, ChrA</fullName>
    </submittedName>
</protein>
<evidence type="ECO:0000256" key="2">
    <source>
        <dbReference type="ARBA" id="ARBA00005262"/>
    </source>
</evidence>
<evidence type="ECO:0000256" key="6">
    <source>
        <dbReference type="ARBA" id="ARBA00023136"/>
    </source>
</evidence>
<dbReference type="AlphaFoldDB" id="A0AAT9FQ25"/>
<feature type="transmembrane region" description="Helical" evidence="7">
    <location>
        <begin position="142"/>
        <end position="175"/>
    </location>
</feature>
<reference evidence="8" key="1">
    <citation type="submission" date="2024-07" db="EMBL/GenBank/DDBJ databases">
        <title>Complete genome sequence of Verrucomicrobiaceae bacterium NT6N.</title>
        <authorList>
            <person name="Huang C."/>
            <person name="Takami H."/>
            <person name="Hamasaki K."/>
        </authorList>
    </citation>
    <scope>NUCLEOTIDE SEQUENCE</scope>
    <source>
        <strain evidence="8">NT6N</strain>
    </source>
</reference>
<keyword evidence="5 7" id="KW-1133">Transmembrane helix</keyword>
<dbReference type="KEGG" id="osu:NT6N_30930"/>
<dbReference type="InterPro" id="IPR003370">
    <property type="entry name" value="Chromate_transpt"/>
</dbReference>
<keyword evidence="6 7" id="KW-0472">Membrane</keyword>
<feature type="transmembrane region" description="Helical" evidence="7">
    <location>
        <begin position="231"/>
        <end position="249"/>
    </location>
</feature>
<proteinExistence type="inferred from homology"/>
<dbReference type="InterPro" id="IPR014047">
    <property type="entry name" value="Chr_Tranpt_l_chain"/>
</dbReference>
<feature type="transmembrane region" description="Helical" evidence="7">
    <location>
        <begin position="365"/>
        <end position="390"/>
    </location>
</feature>
<organism evidence="8">
    <name type="scientific">Oceaniferula spumae</name>
    <dbReference type="NCBI Taxonomy" id="2979115"/>
    <lineage>
        <taxon>Bacteria</taxon>
        <taxon>Pseudomonadati</taxon>
        <taxon>Verrucomicrobiota</taxon>
        <taxon>Verrucomicrobiia</taxon>
        <taxon>Verrucomicrobiales</taxon>
        <taxon>Verrucomicrobiaceae</taxon>
        <taxon>Oceaniferula</taxon>
    </lineage>
</organism>
<evidence type="ECO:0000313" key="8">
    <source>
        <dbReference type="EMBL" id="BDS08053.1"/>
    </source>
</evidence>
<dbReference type="PANTHER" id="PTHR33567:SF3">
    <property type="entry name" value="CHROMATE ION TRANSPORTER (EUROFUNG)"/>
    <property type="match status" value="1"/>
</dbReference>
<feature type="transmembrane region" description="Helical" evidence="7">
    <location>
        <begin position="295"/>
        <end position="318"/>
    </location>
</feature>
<feature type="transmembrane region" description="Helical" evidence="7">
    <location>
        <begin position="339"/>
        <end position="359"/>
    </location>
</feature>
<comment type="similarity">
    <text evidence="2">Belongs to the chromate ion transporter (CHR) (TC 2.A.51) family.</text>
</comment>
<evidence type="ECO:0000256" key="5">
    <source>
        <dbReference type="ARBA" id="ARBA00022989"/>
    </source>
</evidence>
<accession>A0AAT9FQ25</accession>
<dbReference type="EMBL" id="AP026866">
    <property type="protein sequence ID" value="BDS08053.1"/>
    <property type="molecule type" value="Genomic_DNA"/>
</dbReference>
<keyword evidence="4 7" id="KW-0812">Transmembrane</keyword>
<keyword evidence="3" id="KW-1003">Cell membrane</keyword>